<dbReference type="EMBL" id="JACHGB010000005">
    <property type="protein sequence ID" value="MBB5272673.1"/>
    <property type="molecule type" value="Genomic_DNA"/>
</dbReference>
<dbReference type="PROSITE" id="PS50042">
    <property type="entry name" value="CNMP_BINDING_3"/>
    <property type="match status" value="1"/>
</dbReference>
<dbReference type="InterPro" id="IPR018490">
    <property type="entry name" value="cNMP-bd_dom_sf"/>
</dbReference>
<dbReference type="Proteomes" id="UP000532440">
    <property type="component" value="Unassembled WGS sequence"/>
</dbReference>
<dbReference type="RefSeq" id="WP_183968419.1">
    <property type="nucleotide sequence ID" value="NZ_BAABEW010000012.1"/>
</dbReference>
<feature type="domain" description="Cyclic nucleotide-binding" evidence="4">
    <location>
        <begin position="23"/>
        <end position="92"/>
    </location>
</feature>
<organism evidence="6 7">
    <name type="scientific">Quisquiliibacterium transsilvanicum</name>
    <dbReference type="NCBI Taxonomy" id="1549638"/>
    <lineage>
        <taxon>Bacteria</taxon>
        <taxon>Pseudomonadati</taxon>
        <taxon>Pseudomonadota</taxon>
        <taxon>Betaproteobacteria</taxon>
        <taxon>Burkholderiales</taxon>
        <taxon>Burkholderiaceae</taxon>
        <taxon>Quisquiliibacterium</taxon>
    </lineage>
</organism>
<dbReference type="Gene3D" id="1.10.10.10">
    <property type="entry name" value="Winged helix-like DNA-binding domain superfamily/Winged helix DNA-binding domain"/>
    <property type="match status" value="1"/>
</dbReference>
<dbReference type="CDD" id="cd00038">
    <property type="entry name" value="CAP_ED"/>
    <property type="match status" value="1"/>
</dbReference>
<keyword evidence="7" id="KW-1185">Reference proteome</keyword>
<evidence type="ECO:0000313" key="7">
    <source>
        <dbReference type="Proteomes" id="UP000532440"/>
    </source>
</evidence>
<dbReference type="SUPFAM" id="SSF51206">
    <property type="entry name" value="cAMP-binding domain-like"/>
    <property type="match status" value="1"/>
</dbReference>
<keyword evidence="2" id="KW-0238">DNA-binding</keyword>
<dbReference type="SUPFAM" id="SSF46785">
    <property type="entry name" value="Winged helix' DNA-binding domain"/>
    <property type="match status" value="1"/>
</dbReference>
<evidence type="ECO:0000259" key="4">
    <source>
        <dbReference type="PROSITE" id="PS50042"/>
    </source>
</evidence>
<accession>A0A7W8HIR1</accession>
<sequence>MQFKIHPVDVQECESCGVRSNSLFANLNSDDFRLIEQAIHETGIPAHATLFDEGASGQFLYTLRSGLVKLVRYQSDGSQRIIRMLTPGDIAGLEITAHPLYDSTAIALTEVTACRIPLAVIHRLEGASPRLHSQLLRKWHEALKQADDFIADLASGNARQRLARLLLRLSHGDSGQQVLLPSREDVGAMLGITTETASRAVAAFRREGLLLATDRQGRHFRVDAARLGSVAARND</sequence>
<dbReference type="SMART" id="SM00100">
    <property type="entry name" value="cNMP"/>
    <property type="match status" value="1"/>
</dbReference>
<evidence type="ECO:0000256" key="3">
    <source>
        <dbReference type="ARBA" id="ARBA00023163"/>
    </source>
</evidence>
<evidence type="ECO:0000256" key="1">
    <source>
        <dbReference type="ARBA" id="ARBA00023015"/>
    </source>
</evidence>
<dbReference type="GO" id="GO:0005829">
    <property type="term" value="C:cytosol"/>
    <property type="evidence" value="ECO:0007669"/>
    <property type="project" value="TreeGrafter"/>
</dbReference>
<dbReference type="Gene3D" id="2.60.120.10">
    <property type="entry name" value="Jelly Rolls"/>
    <property type="match status" value="1"/>
</dbReference>
<comment type="caution">
    <text evidence="6">The sequence shown here is derived from an EMBL/GenBank/DDBJ whole genome shotgun (WGS) entry which is preliminary data.</text>
</comment>
<reference evidence="6 7" key="1">
    <citation type="submission" date="2020-08" db="EMBL/GenBank/DDBJ databases">
        <title>Genomic Encyclopedia of Type Strains, Phase IV (KMG-IV): sequencing the most valuable type-strain genomes for metagenomic binning, comparative biology and taxonomic classification.</title>
        <authorList>
            <person name="Goeker M."/>
        </authorList>
    </citation>
    <scope>NUCLEOTIDE SEQUENCE [LARGE SCALE GENOMIC DNA]</scope>
    <source>
        <strain evidence="6 7">DSM 29781</strain>
    </source>
</reference>
<dbReference type="PROSITE" id="PS51063">
    <property type="entry name" value="HTH_CRP_2"/>
    <property type="match status" value="1"/>
</dbReference>
<proteinExistence type="predicted"/>
<dbReference type="PANTHER" id="PTHR24567:SF28">
    <property type="entry name" value="LISTERIOLYSIN REGULATORY PROTEIN"/>
    <property type="match status" value="1"/>
</dbReference>
<dbReference type="InterPro" id="IPR050397">
    <property type="entry name" value="Env_Response_Regulators"/>
</dbReference>
<protein>
    <submittedName>
        <fullName evidence="6">CRP-like cAMP-binding protein</fullName>
    </submittedName>
</protein>
<dbReference type="SMART" id="SM00419">
    <property type="entry name" value="HTH_CRP"/>
    <property type="match status" value="1"/>
</dbReference>
<evidence type="ECO:0000259" key="5">
    <source>
        <dbReference type="PROSITE" id="PS51063"/>
    </source>
</evidence>
<evidence type="ECO:0000256" key="2">
    <source>
        <dbReference type="ARBA" id="ARBA00023125"/>
    </source>
</evidence>
<feature type="domain" description="HTH crp-type" evidence="5">
    <location>
        <begin position="156"/>
        <end position="226"/>
    </location>
</feature>
<dbReference type="InterPro" id="IPR036388">
    <property type="entry name" value="WH-like_DNA-bd_sf"/>
</dbReference>
<dbReference type="PRINTS" id="PR00034">
    <property type="entry name" value="HTHCRP"/>
</dbReference>
<dbReference type="InterPro" id="IPR036390">
    <property type="entry name" value="WH_DNA-bd_sf"/>
</dbReference>
<evidence type="ECO:0000313" key="6">
    <source>
        <dbReference type="EMBL" id="MBB5272673.1"/>
    </source>
</evidence>
<dbReference type="InterPro" id="IPR012318">
    <property type="entry name" value="HTH_CRP"/>
</dbReference>
<dbReference type="InterPro" id="IPR000595">
    <property type="entry name" value="cNMP-bd_dom"/>
</dbReference>
<dbReference type="PANTHER" id="PTHR24567">
    <property type="entry name" value="CRP FAMILY TRANSCRIPTIONAL REGULATORY PROTEIN"/>
    <property type="match status" value="1"/>
</dbReference>
<dbReference type="Pfam" id="PF13545">
    <property type="entry name" value="HTH_Crp_2"/>
    <property type="match status" value="1"/>
</dbReference>
<dbReference type="GO" id="GO:0003677">
    <property type="term" value="F:DNA binding"/>
    <property type="evidence" value="ECO:0007669"/>
    <property type="project" value="UniProtKB-KW"/>
</dbReference>
<keyword evidence="1" id="KW-0805">Transcription regulation</keyword>
<gene>
    <name evidence="6" type="ORF">HNQ70_002696</name>
</gene>
<dbReference type="AlphaFoldDB" id="A0A7W8HIR1"/>
<dbReference type="GO" id="GO:0003700">
    <property type="term" value="F:DNA-binding transcription factor activity"/>
    <property type="evidence" value="ECO:0007669"/>
    <property type="project" value="TreeGrafter"/>
</dbReference>
<keyword evidence="3" id="KW-0804">Transcription</keyword>
<dbReference type="InterPro" id="IPR014710">
    <property type="entry name" value="RmlC-like_jellyroll"/>
</dbReference>
<dbReference type="Pfam" id="PF00027">
    <property type="entry name" value="cNMP_binding"/>
    <property type="match status" value="1"/>
</dbReference>
<name>A0A7W8HIR1_9BURK</name>